<dbReference type="Pfam" id="PF01809">
    <property type="entry name" value="YidD"/>
    <property type="match status" value="1"/>
</dbReference>
<dbReference type="PANTHER" id="PTHR33383">
    <property type="entry name" value="MEMBRANE PROTEIN INSERTION EFFICIENCY FACTOR-RELATED"/>
    <property type="match status" value="1"/>
</dbReference>
<dbReference type="EMBL" id="CP028923">
    <property type="protein sequence ID" value="QCK13565.1"/>
    <property type="molecule type" value="Genomic_DNA"/>
</dbReference>
<evidence type="ECO:0000313" key="3">
    <source>
        <dbReference type="Proteomes" id="UP000298616"/>
    </source>
</evidence>
<accession>A0A4D7JRM5</accession>
<dbReference type="HAMAP" id="MF_00386">
    <property type="entry name" value="UPF0161_YidD"/>
    <property type="match status" value="1"/>
</dbReference>
<proteinExistence type="inferred from homology"/>
<evidence type="ECO:0000313" key="2">
    <source>
        <dbReference type="EMBL" id="QCK13565.1"/>
    </source>
</evidence>
<comment type="function">
    <text evidence="1">Could be involved in insertion of integral membrane proteins into the membrane.</text>
</comment>
<gene>
    <name evidence="2" type="ORF">DCC35_01755</name>
</gene>
<keyword evidence="1" id="KW-1003">Cell membrane</keyword>
<reference evidence="2 3" key="1">
    <citation type="submission" date="2018-04" db="EMBL/GenBank/DDBJ databases">
        <title>Complete genome uncultured novel isolate.</title>
        <authorList>
            <person name="Merlino G."/>
        </authorList>
    </citation>
    <scope>NUCLEOTIDE SEQUENCE [LARGE SCALE GENOMIC DNA]</scope>
    <source>
        <strain evidence="3">R1DC9</strain>
    </source>
</reference>
<organism evidence="2 3">
    <name type="scientific">Mangrovivirga cuniculi</name>
    <dbReference type="NCBI Taxonomy" id="2715131"/>
    <lineage>
        <taxon>Bacteria</taxon>
        <taxon>Pseudomonadati</taxon>
        <taxon>Bacteroidota</taxon>
        <taxon>Cytophagia</taxon>
        <taxon>Cytophagales</taxon>
        <taxon>Mangrovivirgaceae</taxon>
        <taxon>Mangrovivirga</taxon>
    </lineage>
</organism>
<dbReference type="OrthoDB" id="9801753at2"/>
<keyword evidence="3" id="KW-1185">Reference proteome</keyword>
<dbReference type="Proteomes" id="UP000298616">
    <property type="component" value="Chromosome"/>
</dbReference>
<dbReference type="PANTHER" id="PTHR33383:SF1">
    <property type="entry name" value="MEMBRANE PROTEIN INSERTION EFFICIENCY FACTOR-RELATED"/>
    <property type="match status" value="1"/>
</dbReference>
<dbReference type="SMART" id="SM01234">
    <property type="entry name" value="Haemolytic"/>
    <property type="match status" value="1"/>
</dbReference>
<comment type="similarity">
    <text evidence="1">Belongs to the UPF0161 family.</text>
</comment>
<dbReference type="InterPro" id="IPR002696">
    <property type="entry name" value="Membr_insert_effic_factor_YidD"/>
</dbReference>
<evidence type="ECO:0000256" key="1">
    <source>
        <dbReference type="HAMAP-Rule" id="MF_00386"/>
    </source>
</evidence>
<sequence>MKVINLIFSKFFIGLTYIYKGMISPFIPGACRYSPSCSTYMVKSVQVHGPWKGLWLGLKRISRCHPWGGSGHDPVPPKND</sequence>
<dbReference type="RefSeq" id="WP_137089163.1">
    <property type="nucleotide sequence ID" value="NZ_CP028923.1"/>
</dbReference>
<dbReference type="AlphaFoldDB" id="A0A4D7JRM5"/>
<name>A0A4D7JRM5_9BACT</name>
<dbReference type="KEGG" id="fpf:DCC35_01755"/>
<dbReference type="GO" id="GO:0005886">
    <property type="term" value="C:plasma membrane"/>
    <property type="evidence" value="ECO:0007669"/>
    <property type="project" value="UniProtKB-SubCell"/>
</dbReference>
<dbReference type="NCBIfam" id="TIGR00278">
    <property type="entry name" value="membrane protein insertion efficiency factor YidD"/>
    <property type="match status" value="1"/>
</dbReference>
<keyword evidence="1" id="KW-0472">Membrane</keyword>
<comment type="subcellular location">
    <subcellularLocation>
        <location evidence="1">Cell membrane</location>
        <topology evidence="1">Peripheral membrane protein</topology>
        <orientation evidence="1">Cytoplasmic side</orientation>
    </subcellularLocation>
</comment>
<protein>
    <recommendedName>
        <fullName evidence="1">Putative membrane protein insertion efficiency factor</fullName>
    </recommendedName>
</protein>